<protein>
    <submittedName>
        <fullName evidence="2">Beta-lactamase family protein</fullName>
    </submittedName>
</protein>
<dbReference type="Proteomes" id="UP001201020">
    <property type="component" value="Chromosome"/>
</dbReference>
<dbReference type="Gene3D" id="3.40.710.10">
    <property type="entry name" value="DD-peptidase/beta-lactamase superfamily"/>
    <property type="match status" value="1"/>
</dbReference>
<organism evidence="2">
    <name type="scientific">Candidatus Heimdallarchaeum aukensis</name>
    <dbReference type="NCBI Taxonomy" id="2876573"/>
    <lineage>
        <taxon>Archaea</taxon>
        <taxon>Promethearchaeati</taxon>
        <taxon>Candidatus Heimdallarchaeota</taxon>
        <taxon>Candidatus Heimdallarchaeia (ex Rinke et al. 2021) (nom. nud.)</taxon>
        <taxon>Candidatus Heimdallarchaeales</taxon>
        <taxon>Candidatus Heimdallarchaeaceae</taxon>
        <taxon>Candidatus Heimdallarchaeum</taxon>
    </lineage>
</organism>
<name>A0A9Y1FMF8_9ARCH</name>
<evidence type="ECO:0000313" key="2">
    <source>
        <dbReference type="EMBL" id="UJG41834.1"/>
    </source>
</evidence>
<dbReference type="InterPro" id="IPR001466">
    <property type="entry name" value="Beta-lactam-related"/>
</dbReference>
<sequence length="365" mass="41164">MRFKEGQPVFSFEKTISIEKQLNQLNVPGLSFSILNNFEIKHTKYFGVKDFISKKKVDEHTPFEAGSTSKLVTAVLALKLVEKGKLKLDENVDNYLKDWKIPFSEKTNKKEITLKHLLTHTSGINRPDSMFDVEEGKKPTFLQVLKGEPPAINDPVKVEFTPGTNHKYSNFAYIIIEKIIEDVSETTFPDLAKELIFTPLKMEDSFFGYPTNEIKQRIILPHNEKGEPKRTGLHPSVFGHGGLITTTSDLAKFMLGLINSYRGLSDKILNQSMIKEMLTPAIKLDPSKYFGFTGQGLGVFLMETDKDLFFVHPGTNHPGAVCMFIGNPVSGEGFIAMSNGIQGEILHLQMLFAIAKEFDWPIFRI</sequence>
<dbReference type="InterPro" id="IPR050491">
    <property type="entry name" value="AmpC-like"/>
</dbReference>
<dbReference type="PANTHER" id="PTHR46825">
    <property type="entry name" value="D-ALANYL-D-ALANINE-CARBOXYPEPTIDASE/ENDOPEPTIDASE AMPH"/>
    <property type="match status" value="1"/>
</dbReference>
<dbReference type="Pfam" id="PF00144">
    <property type="entry name" value="Beta-lactamase"/>
    <property type="match status" value="1"/>
</dbReference>
<dbReference type="PANTHER" id="PTHR46825:SF9">
    <property type="entry name" value="BETA-LACTAMASE-RELATED DOMAIN-CONTAINING PROTEIN"/>
    <property type="match status" value="1"/>
</dbReference>
<dbReference type="InterPro" id="IPR012338">
    <property type="entry name" value="Beta-lactam/transpept-like"/>
</dbReference>
<evidence type="ECO:0000259" key="1">
    <source>
        <dbReference type="Pfam" id="PF00144"/>
    </source>
</evidence>
<reference evidence="2" key="1">
    <citation type="journal article" date="2022" name="Nat. Microbiol.">
        <title>Unique mobile elements and scalable gene flow at the prokaryote-eukaryote boundary revealed by circularized Asgard archaea genomes.</title>
        <authorList>
            <person name="Wu F."/>
            <person name="Speth D.R."/>
            <person name="Philosof A."/>
            <person name="Cremiere A."/>
            <person name="Narayanan A."/>
            <person name="Barco R.A."/>
            <person name="Connon S.A."/>
            <person name="Amend J.P."/>
            <person name="Antoshechkin I.A."/>
            <person name="Orphan V.J."/>
        </authorList>
    </citation>
    <scope>NUCLEOTIDE SEQUENCE</scope>
    <source>
        <strain evidence="2">PM71</strain>
    </source>
</reference>
<dbReference type="SUPFAM" id="SSF56601">
    <property type="entry name" value="beta-lactamase/transpeptidase-like"/>
    <property type="match status" value="1"/>
</dbReference>
<dbReference type="AlphaFoldDB" id="A0A9Y1FMF8"/>
<feature type="domain" description="Beta-lactamase-related" evidence="1">
    <location>
        <begin position="19"/>
        <end position="340"/>
    </location>
</feature>
<gene>
    <name evidence="2" type="ORF">K9W45_05065</name>
</gene>
<proteinExistence type="predicted"/>
<accession>A0A9Y1FMF8</accession>
<dbReference type="EMBL" id="CP084166">
    <property type="protein sequence ID" value="UJG41834.1"/>
    <property type="molecule type" value="Genomic_DNA"/>
</dbReference>